<organism evidence="3 4">
    <name type="scientific">Psophocarpus tetragonolobus</name>
    <name type="common">Winged bean</name>
    <name type="synonym">Dolichos tetragonolobus</name>
    <dbReference type="NCBI Taxonomy" id="3891"/>
    <lineage>
        <taxon>Eukaryota</taxon>
        <taxon>Viridiplantae</taxon>
        <taxon>Streptophyta</taxon>
        <taxon>Embryophyta</taxon>
        <taxon>Tracheophyta</taxon>
        <taxon>Spermatophyta</taxon>
        <taxon>Magnoliopsida</taxon>
        <taxon>eudicotyledons</taxon>
        <taxon>Gunneridae</taxon>
        <taxon>Pentapetalae</taxon>
        <taxon>rosids</taxon>
        <taxon>fabids</taxon>
        <taxon>Fabales</taxon>
        <taxon>Fabaceae</taxon>
        <taxon>Papilionoideae</taxon>
        <taxon>50 kb inversion clade</taxon>
        <taxon>NPAAA clade</taxon>
        <taxon>indigoferoid/millettioid clade</taxon>
        <taxon>Phaseoleae</taxon>
        <taxon>Psophocarpus</taxon>
    </lineage>
</organism>
<gene>
    <name evidence="3" type="ORF">VNO78_08027</name>
</gene>
<keyword evidence="4" id="KW-1185">Reference proteome</keyword>
<dbReference type="Proteomes" id="UP001386955">
    <property type="component" value="Unassembled WGS sequence"/>
</dbReference>
<dbReference type="EMBL" id="JAYMYS010000002">
    <property type="protein sequence ID" value="KAK7406403.1"/>
    <property type="molecule type" value="Genomic_DNA"/>
</dbReference>
<feature type="coiled-coil region" evidence="1">
    <location>
        <begin position="227"/>
        <end position="254"/>
    </location>
</feature>
<keyword evidence="1" id="KW-0175">Coiled coil</keyword>
<evidence type="ECO:0000256" key="2">
    <source>
        <dbReference type="SAM" id="MobiDB-lite"/>
    </source>
</evidence>
<proteinExistence type="predicted"/>
<name>A0AAN9XSL1_PSOTE</name>
<sequence length="527" mass="58415">MEDKRKDQKPGILSNQEYRTNDEPQSKQENAPPNVVVGPTAKISSPSPSYHNVPNSNQPPIVQWPYAPQNATEHWLALHFPTQASQHIALNQWQQLPYPQVYAQSASFSPTIFQPFADTGFQGGTSSVTQTLLPNMFYHYRFPGVPCSWGPSSYMAQLYQMQHPYVVNRFPVAPNFTSTTPKVSDCLASGEHSSQREIWRPPLKHSQKHQQLWEGQKTENGQLWSLINKLQVEVSDYKDRLKKLEEEVSSFKQKEVPSNEVIGTIPVGITQPKKRGRPNKSLASVDALYESHLQAGVKKPALSNRLAQSVSPLGKVKTPIFEKVILKKVENKELTTRSITTMMQRESNVNILNVSKGESCNTRINQSNPPMPACQGQVHREYQGIQSGNGVDVNFGKKKELKLVERELSQPDEVLNNSDTGVSGKYIVGNTGNGNVGLTSGIVSSEGTAKDVLDINRQSFLHNGNFIQQGGNITSGWSLGFANQEEASEDAMEGSIKDESEVTGDDTSSAVEEIGVTKYQGGWLEHE</sequence>
<reference evidence="3 4" key="1">
    <citation type="submission" date="2024-01" db="EMBL/GenBank/DDBJ databases">
        <title>The genomes of 5 underutilized Papilionoideae crops provide insights into root nodulation and disease resistanc.</title>
        <authorList>
            <person name="Jiang F."/>
        </authorList>
    </citation>
    <scope>NUCLEOTIDE SEQUENCE [LARGE SCALE GENOMIC DNA]</scope>
    <source>
        <strain evidence="3">DUOXIRENSHENG_FW03</strain>
        <tissue evidence="3">Leaves</tissue>
    </source>
</reference>
<evidence type="ECO:0000313" key="4">
    <source>
        <dbReference type="Proteomes" id="UP001386955"/>
    </source>
</evidence>
<feature type="compositionally biased region" description="Polar residues" evidence="2">
    <location>
        <begin position="42"/>
        <end position="56"/>
    </location>
</feature>
<accession>A0AAN9XSL1</accession>
<evidence type="ECO:0000313" key="3">
    <source>
        <dbReference type="EMBL" id="KAK7406403.1"/>
    </source>
</evidence>
<dbReference type="AlphaFoldDB" id="A0AAN9XSL1"/>
<feature type="region of interest" description="Disordered" evidence="2">
    <location>
        <begin position="485"/>
        <end position="516"/>
    </location>
</feature>
<comment type="caution">
    <text evidence="3">The sequence shown here is derived from an EMBL/GenBank/DDBJ whole genome shotgun (WGS) entry which is preliminary data.</text>
</comment>
<feature type="region of interest" description="Disordered" evidence="2">
    <location>
        <begin position="1"/>
        <end position="56"/>
    </location>
</feature>
<evidence type="ECO:0000256" key="1">
    <source>
        <dbReference type="SAM" id="Coils"/>
    </source>
</evidence>
<protein>
    <submittedName>
        <fullName evidence="3">Uncharacterized protein</fullName>
    </submittedName>
</protein>